<name>A0AAV3NY62_LITER</name>
<sequence length="151" mass="16885">MMVADESMMVKVMAIDKVVKRILQTTSANIFKLSQLDQSYDVNSLSSELEGKTFLMLLHRTFSQQNERKRKLMLLYYIAVNSHSSTQDISPSSSSASEKGKAAEIPHSPLSPLKRRLSEITLYADIYTSTSKKNLSMAESDDANENTNSKA</sequence>
<keyword evidence="3" id="KW-1185">Reference proteome</keyword>
<gene>
    <name evidence="2" type="ORF">LIER_42797</name>
</gene>
<evidence type="ECO:0000313" key="2">
    <source>
        <dbReference type="EMBL" id="GAA0144270.1"/>
    </source>
</evidence>
<organism evidence="2 3">
    <name type="scientific">Lithospermum erythrorhizon</name>
    <name type="common">Purple gromwell</name>
    <name type="synonym">Lithospermum officinale var. erythrorhizon</name>
    <dbReference type="NCBI Taxonomy" id="34254"/>
    <lineage>
        <taxon>Eukaryota</taxon>
        <taxon>Viridiplantae</taxon>
        <taxon>Streptophyta</taxon>
        <taxon>Embryophyta</taxon>
        <taxon>Tracheophyta</taxon>
        <taxon>Spermatophyta</taxon>
        <taxon>Magnoliopsida</taxon>
        <taxon>eudicotyledons</taxon>
        <taxon>Gunneridae</taxon>
        <taxon>Pentapetalae</taxon>
        <taxon>asterids</taxon>
        <taxon>lamiids</taxon>
        <taxon>Boraginales</taxon>
        <taxon>Boraginaceae</taxon>
        <taxon>Boraginoideae</taxon>
        <taxon>Lithospermeae</taxon>
        <taxon>Lithospermum</taxon>
    </lineage>
</organism>
<evidence type="ECO:0000256" key="1">
    <source>
        <dbReference type="SAM" id="MobiDB-lite"/>
    </source>
</evidence>
<dbReference type="Proteomes" id="UP001454036">
    <property type="component" value="Unassembled WGS sequence"/>
</dbReference>
<accession>A0AAV3NY62</accession>
<protein>
    <submittedName>
        <fullName evidence="2">Uncharacterized protein</fullName>
    </submittedName>
</protein>
<comment type="caution">
    <text evidence="2">The sequence shown here is derived from an EMBL/GenBank/DDBJ whole genome shotgun (WGS) entry which is preliminary data.</text>
</comment>
<feature type="region of interest" description="Disordered" evidence="1">
    <location>
        <begin position="84"/>
        <end position="110"/>
    </location>
</feature>
<reference evidence="2 3" key="1">
    <citation type="submission" date="2024-01" db="EMBL/GenBank/DDBJ databases">
        <title>The complete chloroplast genome sequence of Lithospermum erythrorhizon: insights into the phylogenetic relationship among Boraginaceae species and the maternal lineages of purple gromwells.</title>
        <authorList>
            <person name="Okada T."/>
            <person name="Watanabe K."/>
        </authorList>
    </citation>
    <scope>NUCLEOTIDE SEQUENCE [LARGE SCALE GENOMIC DNA]</scope>
</reference>
<dbReference type="AlphaFoldDB" id="A0AAV3NY62"/>
<evidence type="ECO:0000313" key="3">
    <source>
        <dbReference type="Proteomes" id="UP001454036"/>
    </source>
</evidence>
<dbReference type="EMBL" id="BAABME010031085">
    <property type="protein sequence ID" value="GAA0144270.1"/>
    <property type="molecule type" value="Genomic_DNA"/>
</dbReference>
<feature type="compositionally biased region" description="Low complexity" evidence="1">
    <location>
        <begin position="84"/>
        <end position="97"/>
    </location>
</feature>
<proteinExistence type="predicted"/>